<sequence length="603" mass="66307">MRRVASLFLPSLAVDRLRRNEARTGRPPERISALQLPVLPLEEEDGSSCSCPRGGGWRPGARWAQTAGAGAAMGTREEQIDSLPAHQRPSPRELGRRSEAADNPFKSGKQAAAPNLKPLGHAQPDASPLVTSILHKQRMVIAALDAQAASLGLFSGMPLTQAKAMVPGLDTRDADPVGDVRELERLALFAVRRWTPTAQVNAPDGLLMDLTRVAHLFGGEQAMARRIIGFCRRIGLDARIAIAGTAGAAHALARYGKERIAICDVHGELEAISSLPVAALRLDDRQRSAAQRLGIERIADLIAMPRAPLGRRFGASLLHRLDQAIGRVGEPLVGIVPFELPQVLRIFAEPIGSAETIARVMADLADDLARTLRELGLGVRLLRLVCERVDKEEQIVTVGTARGTRDIGHMLRLLAMKIETIDPGFGIERMRLLALRSESLAPTAIDADLGTGEAADIALLVDQIVARLGQGAIYRPTMRESDVPERGVGRIAPLADAMPWPTLWPRPARILRRPERIDHVMAELPDQPPRRFVWRGVAHVVVRADGPERIRGEWWRRRGESYAVRDYFRVENERGERFWVFRRGDGENLRSGDLSWHIHGVFG</sequence>
<dbReference type="PANTHER" id="PTHR35369:SF2">
    <property type="entry name" value="BLR3025 PROTEIN"/>
    <property type="match status" value="1"/>
</dbReference>
<dbReference type="EMBL" id="QFNN01000088">
    <property type="protein sequence ID" value="PZO88519.1"/>
    <property type="molecule type" value="Genomic_DNA"/>
</dbReference>
<dbReference type="InterPro" id="IPR045443">
    <property type="entry name" value="DUF6504"/>
</dbReference>
<dbReference type="InterPro" id="IPR050356">
    <property type="entry name" value="SulA_CellDiv_inhibitor"/>
</dbReference>
<feature type="domain" description="DUF6504" evidence="5">
    <location>
        <begin position="519"/>
        <end position="581"/>
    </location>
</feature>
<organism evidence="6 7">
    <name type="scientific">Sphingomonas sanxanigenens</name>
    <dbReference type="NCBI Taxonomy" id="397260"/>
    <lineage>
        <taxon>Bacteria</taxon>
        <taxon>Pseudomonadati</taxon>
        <taxon>Pseudomonadota</taxon>
        <taxon>Alphaproteobacteria</taxon>
        <taxon>Sphingomonadales</taxon>
        <taxon>Sphingomonadaceae</taxon>
        <taxon>Sphingomonas</taxon>
    </lineage>
</organism>
<proteinExistence type="inferred from homology"/>
<dbReference type="Gene3D" id="3.30.70.270">
    <property type="match status" value="1"/>
</dbReference>
<evidence type="ECO:0000256" key="1">
    <source>
        <dbReference type="ARBA" id="ARBA00010945"/>
    </source>
</evidence>
<evidence type="ECO:0000256" key="3">
    <source>
        <dbReference type="SAM" id="MobiDB-lite"/>
    </source>
</evidence>
<dbReference type="InterPro" id="IPR043502">
    <property type="entry name" value="DNA/RNA_pol_sf"/>
</dbReference>
<evidence type="ECO:0000259" key="4">
    <source>
        <dbReference type="Pfam" id="PF00817"/>
    </source>
</evidence>
<dbReference type="PANTHER" id="PTHR35369">
    <property type="entry name" value="BLR3025 PROTEIN-RELATED"/>
    <property type="match status" value="1"/>
</dbReference>
<protein>
    <submittedName>
        <fullName evidence="6">Protein ImuB</fullName>
    </submittedName>
</protein>
<dbReference type="InterPro" id="IPR043128">
    <property type="entry name" value="Rev_trsase/Diguanyl_cyclase"/>
</dbReference>
<evidence type="ECO:0000313" key="6">
    <source>
        <dbReference type="EMBL" id="PZO88519.1"/>
    </source>
</evidence>
<dbReference type="InterPro" id="IPR001126">
    <property type="entry name" value="UmuC"/>
</dbReference>
<feature type="region of interest" description="Disordered" evidence="3">
    <location>
        <begin position="81"/>
        <end position="120"/>
    </location>
</feature>
<name>A0A2W5A7R1_9SPHN</name>
<evidence type="ECO:0000313" key="7">
    <source>
        <dbReference type="Proteomes" id="UP000249066"/>
    </source>
</evidence>
<feature type="compositionally biased region" description="Basic and acidic residues" evidence="3">
    <location>
        <begin position="90"/>
        <end position="100"/>
    </location>
</feature>
<comment type="caution">
    <text evidence="6">The sequence shown here is derived from an EMBL/GenBank/DDBJ whole genome shotgun (WGS) entry which is preliminary data.</text>
</comment>
<dbReference type="GO" id="GO:0006281">
    <property type="term" value="P:DNA repair"/>
    <property type="evidence" value="ECO:0007669"/>
    <property type="project" value="InterPro"/>
</dbReference>
<keyword evidence="2" id="KW-0227">DNA damage</keyword>
<dbReference type="Gene3D" id="3.40.1170.60">
    <property type="match status" value="1"/>
</dbReference>
<dbReference type="SUPFAM" id="SSF56672">
    <property type="entry name" value="DNA/RNA polymerases"/>
    <property type="match status" value="1"/>
</dbReference>
<dbReference type="Proteomes" id="UP000249066">
    <property type="component" value="Unassembled WGS sequence"/>
</dbReference>
<dbReference type="Pfam" id="PF00817">
    <property type="entry name" value="IMS"/>
    <property type="match status" value="1"/>
</dbReference>
<reference evidence="6 7" key="1">
    <citation type="submission" date="2017-08" db="EMBL/GenBank/DDBJ databases">
        <title>Infants hospitalized years apart are colonized by the same room-sourced microbial strains.</title>
        <authorList>
            <person name="Brooks B."/>
            <person name="Olm M.R."/>
            <person name="Firek B.A."/>
            <person name="Baker R."/>
            <person name="Thomas B.C."/>
            <person name="Morowitz M.J."/>
            <person name="Banfield J.F."/>
        </authorList>
    </citation>
    <scope>NUCLEOTIDE SEQUENCE [LARGE SCALE GENOMIC DNA]</scope>
    <source>
        <strain evidence="6">S2_018_000_R2_101</strain>
    </source>
</reference>
<dbReference type="CDD" id="cd03468">
    <property type="entry name" value="PolY_like"/>
    <property type="match status" value="1"/>
</dbReference>
<dbReference type="AlphaFoldDB" id="A0A2W5A7R1"/>
<comment type="similarity">
    <text evidence="1">Belongs to the DNA polymerase type-Y family.</text>
</comment>
<dbReference type="Pfam" id="PF20114">
    <property type="entry name" value="DUF6504"/>
    <property type="match status" value="1"/>
</dbReference>
<accession>A0A2W5A7R1</accession>
<feature type="domain" description="UmuC" evidence="4">
    <location>
        <begin position="135"/>
        <end position="250"/>
    </location>
</feature>
<evidence type="ECO:0000256" key="2">
    <source>
        <dbReference type="ARBA" id="ARBA00022763"/>
    </source>
</evidence>
<evidence type="ECO:0000259" key="5">
    <source>
        <dbReference type="Pfam" id="PF20114"/>
    </source>
</evidence>
<gene>
    <name evidence="6" type="ORF">DI623_12470</name>
</gene>